<organism evidence="2 3">
    <name type="scientific">Listeria ivanovii</name>
    <dbReference type="NCBI Taxonomy" id="1638"/>
    <lineage>
        <taxon>Bacteria</taxon>
        <taxon>Bacillati</taxon>
        <taxon>Bacillota</taxon>
        <taxon>Bacilli</taxon>
        <taxon>Bacillales</taxon>
        <taxon>Listeriaceae</taxon>
        <taxon>Listeria</taxon>
    </lineage>
</organism>
<dbReference type="Proteomes" id="UP000183610">
    <property type="component" value="Unassembled WGS sequence"/>
</dbReference>
<dbReference type="PROSITE" id="PS51273">
    <property type="entry name" value="GATASE_TYPE_1"/>
    <property type="match status" value="1"/>
</dbReference>
<dbReference type="AlphaFoldDB" id="A0AAX2DRT4"/>
<dbReference type="EMBL" id="FNMX01000011">
    <property type="protein sequence ID" value="SDX13582.1"/>
    <property type="molecule type" value="Genomic_DNA"/>
</dbReference>
<dbReference type="PANTHER" id="PTHR42695:SF5">
    <property type="entry name" value="GLUTAMINE AMIDOTRANSFERASE YLR126C-RELATED"/>
    <property type="match status" value="1"/>
</dbReference>
<dbReference type="PANTHER" id="PTHR42695">
    <property type="entry name" value="GLUTAMINE AMIDOTRANSFERASE YLR126C-RELATED"/>
    <property type="match status" value="1"/>
</dbReference>
<name>A0AAX2DRT4_LISIV</name>
<accession>A0AAX2DRT4</accession>
<dbReference type="Pfam" id="PF00117">
    <property type="entry name" value="GATase"/>
    <property type="match status" value="1"/>
</dbReference>
<reference evidence="2 3" key="1">
    <citation type="submission" date="2016-10" db="EMBL/GenBank/DDBJ databases">
        <authorList>
            <person name="Varghese N."/>
            <person name="Submissions S."/>
        </authorList>
    </citation>
    <scope>NUCLEOTIDE SEQUENCE [LARGE SCALE GENOMIC DNA]</scope>
    <source>
        <strain evidence="2 3">ATCC 49954</strain>
    </source>
</reference>
<dbReference type="Gene3D" id="3.40.50.880">
    <property type="match status" value="1"/>
</dbReference>
<evidence type="ECO:0000313" key="2">
    <source>
        <dbReference type="EMBL" id="SDX13582.1"/>
    </source>
</evidence>
<evidence type="ECO:0000259" key="1">
    <source>
        <dbReference type="Pfam" id="PF00117"/>
    </source>
</evidence>
<proteinExistence type="predicted"/>
<dbReference type="FunFam" id="3.40.50.880:FF:000033">
    <property type="entry name" value="Glutamine amidotransferase class-I"/>
    <property type="match status" value="1"/>
</dbReference>
<dbReference type="InterPro" id="IPR029062">
    <property type="entry name" value="Class_I_gatase-like"/>
</dbReference>
<dbReference type="InterPro" id="IPR017926">
    <property type="entry name" value="GATASE"/>
</dbReference>
<gene>
    <name evidence="2" type="ORF">SAMN05421782_11188</name>
</gene>
<dbReference type="GO" id="GO:0005829">
    <property type="term" value="C:cytosol"/>
    <property type="evidence" value="ECO:0007669"/>
    <property type="project" value="TreeGrafter"/>
</dbReference>
<dbReference type="SUPFAM" id="SSF52317">
    <property type="entry name" value="Class I glutamine amidotransferase-like"/>
    <property type="match status" value="1"/>
</dbReference>
<protein>
    <submittedName>
        <fullName evidence="2">GMP synthase-Glutamine amidotransferase</fullName>
    </submittedName>
</protein>
<comment type="caution">
    <text evidence="2">The sequence shown here is derived from an EMBL/GenBank/DDBJ whole genome shotgun (WGS) entry which is preliminary data.</text>
</comment>
<sequence>MAGDDDLLIDVLQHVPHEGPGLIAKWAKENQHQLKMHYLYNKSNQLPTNSEFLVVLGGPMGVNDTAEFPWLKEERDLIKQLINQEKPVFGICLGAQQIATALGSNISINEEKEAGWFPVNRTSTKLPFFSEKLDVFHWHQETFSLPNGATRLFSSEGCVNQGFLYGEKVIGLQFHFEMEKAEIETILQIDEEFITPGKFVQSVVEMRERNVPENNKQMLEAILDYLIAEKNI</sequence>
<dbReference type="CDD" id="cd01741">
    <property type="entry name" value="GATase1_1"/>
    <property type="match status" value="1"/>
</dbReference>
<dbReference type="InterPro" id="IPR044992">
    <property type="entry name" value="ChyE-like"/>
</dbReference>
<dbReference type="RefSeq" id="WP_052010534.1">
    <property type="nucleotide sequence ID" value="NZ_FNMX01000011.1"/>
</dbReference>
<evidence type="ECO:0000313" key="3">
    <source>
        <dbReference type="Proteomes" id="UP000183610"/>
    </source>
</evidence>
<feature type="domain" description="Glutamine amidotransferase" evidence="1">
    <location>
        <begin position="27"/>
        <end position="179"/>
    </location>
</feature>